<dbReference type="Pfam" id="PF01764">
    <property type="entry name" value="Lipase_3"/>
    <property type="match status" value="1"/>
</dbReference>
<dbReference type="GO" id="GO:0019369">
    <property type="term" value="P:arachidonate metabolic process"/>
    <property type="evidence" value="ECO:0007669"/>
    <property type="project" value="TreeGrafter"/>
</dbReference>
<dbReference type="FunFam" id="3.40.50.1820:FF:000064">
    <property type="entry name" value="Sn1-specific diacylglycerol lipase beta"/>
    <property type="match status" value="1"/>
</dbReference>
<keyword evidence="10" id="KW-0442">Lipid degradation</keyword>
<dbReference type="Proteomes" id="UP000515135">
    <property type="component" value="Unplaced"/>
</dbReference>
<evidence type="ECO:0000256" key="3">
    <source>
        <dbReference type="ARBA" id="ARBA00010701"/>
    </source>
</evidence>
<feature type="domain" description="Fungal lipase-type" evidence="24">
    <location>
        <begin position="377"/>
        <end position="506"/>
    </location>
</feature>
<evidence type="ECO:0000256" key="21">
    <source>
        <dbReference type="ARBA" id="ARBA00083401"/>
    </source>
</evidence>
<evidence type="ECO:0000256" key="14">
    <source>
        <dbReference type="ARBA" id="ARBA00024531"/>
    </source>
</evidence>
<comment type="catalytic activity">
    <reaction evidence="14">
        <text>a 1,2-diacyl-sn-glycerol + H2O = a 2-acylglycerol + a fatty acid + H(+)</text>
        <dbReference type="Rhea" id="RHEA:33275"/>
        <dbReference type="ChEBI" id="CHEBI:15377"/>
        <dbReference type="ChEBI" id="CHEBI:15378"/>
        <dbReference type="ChEBI" id="CHEBI:17389"/>
        <dbReference type="ChEBI" id="CHEBI:17815"/>
        <dbReference type="ChEBI" id="CHEBI:28868"/>
        <dbReference type="EC" id="3.1.1.116"/>
    </reaction>
    <physiologicalReaction direction="left-to-right" evidence="14">
        <dbReference type="Rhea" id="RHEA:33276"/>
    </physiologicalReaction>
</comment>
<dbReference type="GeneID" id="109481541"/>
<evidence type="ECO:0000256" key="1">
    <source>
        <dbReference type="ARBA" id="ARBA00001913"/>
    </source>
</evidence>
<keyword evidence="6 23" id="KW-0812">Transmembrane</keyword>
<dbReference type="RefSeq" id="XP_019639684.1">
    <property type="nucleotide sequence ID" value="XM_019784125.1"/>
</dbReference>
<evidence type="ECO:0000256" key="23">
    <source>
        <dbReference type="SAM" id="Phobius"/>
    </source>
</evidence>
<evidence type="ECO:0000256" key="8">
    <source>
        <dbReference type="ARBA" id="ARBA00022801"/>
    </source>
</evidence>
<comment type="similarity">
    <text evidence="3">Belongs to the AB hydrolase superfamily. Lipase family.</text>
</comment>
<evidence type="ECO:0000256" key="4">
    <source>
        <dbReference type="ARBA" id="ARBA00022475"/>
    </source>
</evidence>
<accession>A0A6P5A8N8</accession>
<keyword evidence="12" id="KW-0443">Lipid metabolism</keyword>
<evidence type="ECO:0000256" key="15">
    <source>
        <dbReference type="ARBA" id="ARBA00026104"/>
    </source>
</evidence>
<comment type="subcellular location">
    <subcellularLocation>
        <location evidence="2">Cell membrane</location>
        <topology evidence="2">Multi-pass membrane protein</topology>
    </subcellularLocation>
</comment>
<dbReference type="CDD" id="cd00519">
    <property type="entry name" value="Lipase_3"/>
    <property type="match status" value="1"/>
</dbReference>
<sequence>MPGLVVFGRRWEIASDDLLFPGGLEIFIRAIWLLAISIVYNEHRDVLKCADGNLLAAYLIGVIVQLCLIIVINAWIVHVSMQGTITNYRPRKQMPSLLYVRFALYIPELAWDIIGTYWTFRDHVGCDRDVVAIVEGAVIFSWIVLVLTAVGIAVIFDPLGSRNRFSYWPEERPGLESGETDQLITSARSAAARVWENRCKVLCCCAGFDEHSQNAFSDVAQVISDFFQDVDLTPSDIAAGLALLQQEQDRHSITRDPMSIVTTQPNPQGDPRLEDLGLVAHYMKFAMAAYGWPLYVYSNPLTSLCQLSTECSCCSCTSGQVEGGALIMSDNCCRCNLAGILQHTGLMATDVVYATFHNKVYEIPFFVALDHDRRSVVVAVRGTLSLRDALTDLSAESETIDIEGVDGTFAHKGILQAASFIHKKLEEENILANAFWKVPDYSLVVVGHSLGAGAASLLSILLRPAYPRLFCYAYSPPGGLMSKSTAEYTKNFTCSVVLGKDLVPRLGISTMEDLKSKLITAINSSDQPKYKILVGGVWYTLCGSADQATPSSTTASSPNLSQPLLDEITSMPPGAAYTSQPDDSSLRRQGEATQSQVAPLYPPGHIIHIVEVEPASSCLSQPTYGAVWVDNGHFSNIIVNPKMLSDHMPDAVMKALDQLVQVQARGLQPFLQRRSQPVV</sequence>
<feature type="transmembrane region" description="Helical" evidence="23">
    <location>
        <begin position="130"/>
        <end position="156"/>
    </location>
</feature>
<comment type="catalytic activity">
    <reaction evidence="17">
        <text>1,2,3-tri-(5Z,8Z,11Z,14Z-eicosatetraenoyl)-glycerol + H2O = 1,2-di-(5Z,8Z,11Z,14Z-eicosatetraenoyl)-glycerol + (5Z,8Z,11Z,14Z)-eicosatetraenoate + H(+)</text>
        <dbReference type="Rhea" id="RHEA:63432"/>
        <dbReference type="ChEBI" id="CHEBI:15377"/>
        <dbReference type="ChEBI" id="CHEBI:15378"/>
        <dbReference type="ChEBI" id="CHEBI:32395"/>
        <dbReference type="ChEBI" id="CHEBI:147308"/>
        <dbReference type="ChEBI" id="CHEBI:228166"/>
    </reaction>
    <physiologicalReaction direction="left-to-right" evidence="17">
        <dbReference type="Rhea" id="RHEA:63433"/>
    </physiologicalReaction>
</comment>
<keyword evidence="7" id="KW-0479">Metal-binding</keyword>
<dbReference type="KEGG" id="bbel:109481541"/>
<evidence type="ECO:0000313" key="27">
    <source>
        <dbReference type="RefSeq" id="XP_019639683.1"/>
    </source>
</evidence>
<dbReference type="PANTHER" id="PTHR45792:SF2">
    <property type="entry name" value="DIACYLGLYCEROL LIPASE-BETA"/>
    <property type="match status" value="1"/>
</dbReference>
<dbReference type="GO" id="GO:0004806">
    <property type="term" value="F:triacylglycerol lipase activity"/>
    <property type="evidence" value="ECO:0007669"/>
    <property type="project" value="TreeGrafter"/>
</dbReference>
<evidence type="ECO:0000256" key="20">
    <source>
        <dbReference type="ARBA" id="ARBA00082880"/>
    </source>
</evidence>
<dbReference type="OrthoDB" id="438440at2759"/>
<keyword evidence="8" id="KW-0378">Hydrolase</keyword>
<organism evidence="25 26">
    <name type="scientific">Branchiostoma belcheri</name>
    <name type="common">Amphioxus</name>
    <dbReference type="NCBI Taxonomy" id="7741"/>
    <lineage>
        <taxon>Eukaryota</taxon>
        <taxon>Metazoa</taxon>
        <taxon>Chordata</taxon>
        <taxon>Cephalochordata</taxon>
        <taxon>Leptocardii</taxon>
        <taxon>Amphioxiformes</taxon>
        <taxon>Branchiostomatidae</taxon>
        <taxon>Branchiostoma</taxon>
    </lineage>
</organism>
<evidence type="ECO:0000259" key="24">
    <source>
        <dbReference type="Pfam" id="PF01764"/>
    </source>
</evidence>
<keyword evidence="13 23" id="KW-0472">Membrane</keyword>
<evidence type="ECO:0000313" key="28">
    <source>
        <dbReference type="RefSeq" id="XP_019639684.1"/>
    </source>
</evidence>
<evidence type="ECO:0000313" key="25">
    <source>
        <dbReference type="Proteomes" id="UP000515135"/>
    </source>
</evidence>
<evidence type="ECO:0000256" key="10">
    <source>
        <dbReference type="ARBA" id="ARBA00022963"/>
    </source>
</evidence>
<evidence type="ECO:0000256" key="2">
    <source>
        <dbReference type="ARBA" id="ARBA00004651"/>
    </source>
</evidence>
<dbReference type="InterPro" id="IPR029058">
    <property type="entry name" value="AB_hydrolase_fold"/>
</dbReference>
<comment type="catalytic activity">
    <reaction evidence="16">
        <text>1,2,3-(4Z,7Z,10Z,13Z,16Z,19Z-docosahexaenoyl)-glycerol + H2O = 1,2-di-(4Z,7Z,10Z,13Z,16Z,19Z-docosahexaenoyl)-glycerol + (4Z,7Z,10Z,13Z,16Z,19Z)-docosahexaenoate + H(+)</text>
        <dbReference type="Rhea" id="RHEA:63436"/>
        <dbReference type="ChEBI" id="CHEBI:15377"/>
        <dbReference type="ChEBI" id="CHEBI:15378"/>
        <dbReference type="ChEBI" id="CHEBI:77016"/>
        <dbReference type="ChEBI" id="CHEBI:147311"/>
        <dbReference type="ChEBI" id="CHEBI:228170"/>
    </reaction>
</comment>
<evidence type="ECO:0000256" key="18">
    <source>
        <dbReference type="ARBA" id="ARBA00056838"/>
    </source>
</evidence>
<keyword evidence="4" id="KW-1003">Cell membrane</keyword>
<evidence type="ECO:0000256" key="9">
    <source>
        <dbReference type="ARBA" id="ARBA00022837"/>
    </source>
</evidence>
<reference evidence="26 27" key="1">
    <citation type="submission" date="2025-04" db="UniProtKB">
        <authorList>
            <consortium name="RefSeq"/>
        </authorList>
    </citation>
    <scope>IDENTIFICATION</scope>
    <source>
        <tissue evidence="26 27">Gonad</tissue>
    </source>
</reference>
<protein>
    <recommendedName>
        <fullName evidence="19">Diacylglycerol lipase-beta</fullName>
        <ecNumber evidence="15">3.1.1.116</ecNumber>
    </recommendedName>
    <alternativeName>
        <fullName evidence="21">PUFA-specific triacylglycerol lipase</fullName>
    </alternativeName>
    <alternativeName>
        <fullName evidence="20">Sn1-specific diacylglycerol lipase beta</fullName>
    </alternativeName>
</protein>
<feature type="transmembrane region" description="Helical" evidence="23">
    <location>
        <begin position="18"/>
        <end position="40"/>
    </location>
</feature>
<dbReference type="Gene3D" id="3.40.50.1820">
    <property type="entry name" value="alpha/beta hydrolase"/>
    <property type="match status" value="1"/>
</dbReference>
<dbReference type="RefSeq" id="XP_019639683.1">
    <property type="nucleotide sequence ID" value="XM_019784124.1"/>
</dbReference>
<name>A0A6P5A8N8_BRABE</name>
<dbReference type="RefSeq" id="XP_019639682.1">
    <property type="nucleotide sequence ID" value="XM_019784123.1"/>
</dbReference>
<dbReference type="AlphaFoldDB" id="A0A6P5A8N8"/>
<evidence type="ECO:0000256" key="5">
    <source>
        <dbReference type="ARBA" id="ARBA00022553"/>
    </source>
</evidence>
<dbReference type="GO" id="GO:0047372">
    <property type="term" value="F:monoacylglycerol lipase activity"/>
    <property type="evidence" value="ECO:0007669"/>
    <property type="project" value="UniProtKB-ARBA"/>
</dbReference>
<feature type="transmembrane region" description="Helical" evidence="23">
    <location>
        <begin position="98"/>
        <end position="118"/>
    </location>
</feature>
<comment type="function">
    <text evidence="18">Lipase that catalyzes the hydrolysis of arachidonic acid (AA)-esterified diacylglycerols (DAGs) to produce the principal endocannabinoid, 2-arachidonoylglycerol (2-AG) which can be further cleaved by downstream enzymes to release arachidonic acid (AA) for cyclooxygenase (COX)-mediated eicosanoid production. Preferentially hydrolyzes DAGs at the sn-1 position in a calcium-dependent manner and has negligible activity against other lipids including monoacylglycerols and phospholipids. Plays a key role in the regulation of 2-AG and AA pools utilized by COX1/2 to generate lipid mediators of macrophage and microglia inflammatory responses. Also functions as a polyunsaturated fatty acids-specific triacylglycerol lipase in macrophages. Plays an important role to support the metabolic and signaling demands of macrophages.</text>
</comment>
<proteinExistence type="inferred from homology"/>
<keyword evidence="5" id="KW-0597">Phosphoprotein</keyword>
<dbReference type="GO" id="GO:0005886">
    <property type="term" value="C:plasma membrane"/>
    <property type="evidence" value="ECO:0007669"/>
    <property type="project" value="UniProtKB-SubCell"/>
</dbReference>
<dbReference type="InterPro" id="IPR002921">
    <property type="entry name" value="Fungal_lipase-type"/>
</dbReference>
<dbReference type="InterPro" id="IPR052214">
    <property type="entry name" value="DAG_Lipase-Related"/>
</dbReference>
<gene>
    <name evidence="26 27 28" type="primary">LOC109481541</name>
</gene>
<evidence type="ECO:0000256" key="11">
    <source>
        <dbReference type="ARBA" id="ARBA00022989"/>
    </source>
</evidence>
<dbReference type="GO" id="GO:0046872">
    <property type="term" value="F:metal ion binding"/>
    <property type="evidence" value="ECO:0007669"/>
    <property type="project" value="UniProtKB-KW"/>
</dbReference>
<keyword evidence="25" id="KW-1185">Reference proteome</keyword>
<dbReference type="SUPFAM" id="SSF53474">
    <property type="entry name" value="alpha/beta-Hydrolases"/>
    <property type="match status" value="1"/>
</dbReference>
<dbReference type="GO" id="GO:0046340">
    <property type="term" value="P:diacylglycerol catabolic process"/>
    <property type="evidence" value="ECO:0007669"/>
    <property type="project" value="TreeGrafter"/>
</dbReference>
<keyword evidence="9" id="KW-0106">Calcium</keyword>
<keyword evidence="11 23" id="KW-1133">Transmembrane helix</keyword>
<feature type="transmembrane region" description="Helical" evidence="23">
    <location>
        <begin position="55"/>
        <end position="77"/>
    </location>
</feature>
<evidence type="ECO:0000256" key="13">
    <source>
        <dbReference type="ARBA" id="ARBA00023136"/>
    </source>
</evidence>
<evidence type="ECO:0000256" key="19">
    <source>
        <dbReference type="ARBA" id="ARBA00069149"/>
    </source>
</evidence>
<evidence type="ECO:0000256" key="6">
    <source>
        <dbReference type="ARBA" id="ARBA00022692"/>
    </source>
</evidence>
<evidence type="ECO:0000256" key="22">
    <source>
        <dbReference type="SAM" id="MobiDB-lite"/>
    </source>
</evidence>
<evidence type="ECO:0000256" key="17">
    <source>
        <dbReference type="ARBA" id="ARBA00052740"/>
    </source>
</evidence>
<feature type="region of interest" description="Disordered" evidence="22">
    <location>
        <begin position="571"/>
        <end position="597"/>
    </location>
</feature>
<comment type="cofactor">
    <cofactor evidence="1">
        <name>Ca(2+)</name>
        <dbReference type="ChEBI" id="CHEBI:29108"/>
    </cofactor>
</comment>
<dbReference type="EC" id="3.1.1.116" evidence="15"/>
<evidence type="ECO:0000313" key="26">
    <source>
        <dbReference type="RefSeq" id="XP_019639682.1"/>
    </source>
</evidence>
<dbReference type="GO" id="GO:0022008">
    <property type="term" value="P:neurogenesis"/>
    <property type="evidence" value="ECO:0007669"/>
    <property type="project" value="TreeGrafter"/>
</dbReference>
<evidence type="ECO:0000256" key="7">
    <source>
        <dbReference type="ARBA" id="ARBA00022723"/>
    </source>
</evidence>
<dbReference type="PANTHER" id="PTHR45792">
    <property type="entry name" value="DIACYLGLYCEROL LIPASE HOMOLOG-RELATED"/>
    <property type="match status" value="1"/>
</dbReference>
<dbReference type="GO" id="GO:0005737">
    <property type="term" value="C:cytoplasm"/>
    <property type="evidence" value="ECO:0007669"/>
    <property type="project" value="TreeGrafter"/>
</dbReference>
<evidence type="ECO:0000256" key="16">
    <source>
        <dbReference type="ARBA" id="ARBA00051030"/>
    </source>
</evidence>
<evidence type="ECO:0000256" key="12">
    <source>
        <dbReference type="ARBA" id="ARBA00023098"/>
    </source>
</evidence>